<dbReference type="InterPro" id="IPR036412">
    <property type="entry name" value="HAD-like_sf"/>
</dbReference>
<dbReference type="CDD" id="cd06223">
    <property type="entry name" value="PRTases_typeI"/>
    <property type="match status" value="1"/>
</dbReference>
<accession>A0A939RRE2</accession>
<evidence type="ECO:0000313" key="1">
    <source>
        <dbReference type="EMBL" id="MBO1434324.1"/>
    </source>
</evidence>
<organism evidence="2">
    <name type="scientific">Bradyrhizobium quebecense</name>
    <dbReference type="NCBI Taxonomy" id="2748629"/>
    <lineage>
        <taxon>Bacteria</taxon>
        <taxon>Pseudomonadati</taxon>
        <taxon>Pseudomonadota</taxon>
        <taxon>Alphaproteobacteria</taxon>
        <taxon>Hyphomicrobiales</taxon>
        <taxon>Nitrobacteraceae</taxon>
        <taxon>Bradyrhizobium</taxon>
    </lineage>
</organism>
<reference evidence="2" key="1">
    <citation type="submission" date="2020-06" db="EMBL/GenBank/DDBJ databases">
        <title>Whole Genome Sequence of Bradyrhizobium sp. Strain 66S1MB.</title>
        <authorList>
            <person name="Bromfield E."/>
            <person name="Cloutier S."/>
        </authorList>
    </citation>
    <scope>NUCLEOTIDE SEQUENCE</scope>
    <source>
        <strain evidence="2">66S1MB</strain>
    </source>
</reference>
<dbReference type="Pfam" id="PF08282">
    <property type="entry name" value="Hydrolase_3"/>
    <property type="match status" value="1"/>
</dbReference>
<dbReference type="GO" id="GO:0000287">
    <property type="term" value="F:magnesium ion binding"/>
    <property type="evidence" value="ECO:0007669"/>
    <property type="project" value="TreeGrafter"/>
</dbReference>
<sequence length="971" mass="107820">MLVLERQAIIERSAVALDPLPAETEFYSAYDWCLDPHLTVGEVSERLAAELDRLGDVEPGWQAREVATNVYLLSCSLLNGVDEYLRGHTLRIPSQLAKGRLGRLALSATDKVAQKWPQRHRTQLRRWKEEWQNGLEILLAGLMRSEGEAAPFAEVIGKLSALLRWQLPSGLLDVRLGIPSAFNRLDLTPVDVFELGRQFMRGVADRSHPVLVLGLRTAGTYFSALLCSFFKAEGYGRIAALTVHPKKGPSEWERRQLSEYARKGFTLVIVDDPPNSGGTIVLAVDIARQAGFDLSKIKVLVPTHPATSGWAAALPDDLVITLEPERWRKQQLLDPRMVAERLAEYLAPRGFTDVQVLDSWRAEELDGGLQHSASGKRGATLRRIFKVQLQTAQGDREVRHFVAKSVGLGYLGYPAFLVAQRLSEFVAPILGLRDGILYSEWLPQQQAAMDFGLNRDSWIDKVACYVAARTRLLALPKSRVAGKAVHENGWTLLAEAFGRAYGDFVLDIPMRSLIQQRLYRLHCPCPTLIDGNMGAAEWIVGRTGLLKTGYFGHGLGKTLLNSVDPAYDLADAILSFELSPDEEERLVRRYVEHSGDASVADRLFINKLLAGVWAMETAQENLFSVVQCGKQQQEQHRRFLGAWDFLTAQTAKFCGARCRPSRAVSWHSPLVFLDIDGVMDRRIFGYPCTTAAGIEALSLLSKHGCSVALNTARSVYEVKDYCEAYGLAGGVAENGAYLWDAVAGHGLPLIDQDTLVQLDELRRALRELPGVFLDERHRYSIRAYMIEKKSQSLLSRMRRFSIGQGVPVPLPTLIVRDLIATLQLDRLCFRQTTSDTAVVAKNVNKGTGLTALRDRVLGPDVETIAIGDTEADLPMFRSATRSFAPAQIRCKQEARLLGCTISRYSYQRGLLDIVGALVDRKADGSAGRIEPAGQSDGEHLFLDLLRVADRLQARALVGALFNRAAFRIFIR</sequence>
<reference evidence="1" key="2">
    <citation type="journal article" date="2021" name="Int. J. Syst. Evol. Microbiol.">
        <title>Bradyrhizobium septentrionale sp. nov. (sv. septentrionale) and Bradyrhizobium quebecense sp. nov. (sv. septentrionale) associated with legumes native to Canada possess rearranged symbiosis genes and numerous insertion sequences.</title>
        <authorList>
            <person name="Bromfield E.S.P."/>
            <person name="Cloutier S."/>
        </authorList>
    </citation>
    <scope>NUCLEOTIDE SEQUENCE</scope>
    <source>
        <strain evidence="1">12S5</strain>
    </source>
</reference>
<dbReference type="EMBL" id="JABWSX010000001">
    <property type="protein sequence ID" value="NVL08719.1"/>
    <property type="molecule type" value="Genomic_DNA"/>
</dbReference>
<keyword evidence="3" id="KW-1185">Reference proteome</keyword>
<dbReference type="Gene3D" id="3.90.1070.10">
    <property type="match status" value="1"/>
</dbReference>
<dbReference type="GO" id="GO:0016791">
    <property type="term" value="F:phosphatase activity"/>
    <property type="evidence" value="ECO:0007669"/>
    <property type="project" value="UniProtKB-ARBA"/>
</dbReference>
<dbReference type="SUPFAM" id="SSF53271">
    <property type="entry name" value="PRTase-like"/>
    <property type="match status" value="1"/>
</dbReference>
<keyword evidence="2" id="KW-0378">Hydrolase</keyword>
<dbReference type="InterPro" id="IPR023214">
    <property type="entry name" value="HAD_sf"/>
</dbReference>
<dbReference type="EMBL" id="JAGEPA010000001">
    <property type="protein sequence ID" value="MBO1434324.1"/>
    <property type="molecule type" value="Genomic_DNA"/>
</dbReference>
<dbReference type="InterPro" id="IPR000836">
    <property type="entry name" value="PRTase_dom"/>
</dbReference>
<evidence type="ECO:0000313" key="3">
    <source>
        <dbReference type="Proteomes" id="UP000692816"/>
    </source>
</evidence>
<dbReference type="SUPFAM" id="SSF56784">
    <property type="entry name" value="HAD-like"/>
    <property type="match status" value="1"/>
</dbReference>
<dbReference type="PANTHER" id="PTHR10000:SF8">
    <property type="entry name" value="HAD SUPERFAMILY HYDROLASE-LIKE, TYPE 3"/>
    <property type="match status" value="1"/>
</dbReference>
<dbReference type="AlphaFoldDB" id="A0A939RRE2"/>
<proteinExistence type="predicted"/>
<protein>
    <submittedName>
        <fullName evidence="2">HAD hydrolase family protein</fullName>
    </submittedName>
</protein>
<gene>
    <name evidence="2" type="ORF">HU230_23745</name>
    <name evidence="1" type="ORF">J4P68_34215</name>
</gene>
<dbReference type="Gene3D" id="3.40.50.2020">
    <property type="match status" value="1"/>
</dbReference>
<dbReference type="InterPro" id="IPR029057">
    <property type="entry name" value="PRTase-like"/>
</dbReference>
<dbReference type="GO" id="GO:0005829">
    <property type="term" value="C:cytosol"/>
    <property type="evidence" value="ECO:0007669"/>
    <property type="project" value="TreeGrafter"/>
</dbReference>
<comment type="caution">
    <text evidence="2">The sequence shown here is derived from an EMBL/GenBank/DDBJ whole genome shotgun (WGS) entry which is preliminary data.</text>
</comment>
<dbReference type="Gene3D" id="3.40.50.1000">
    <property type="entry name" value="HAD superfamily/HAD-like"/>
    <property type="match status" value="1"/>
</dbReference>
<evidence type="ECO:0000313" key="2">
    <source>
        <dbReference type="EMBL" id="NVL08719.1"/>
    </source>
</evidence>
<dbReference type="RefSeq" id="WP_176532194.1">
    <property type="nucleotide sequence ID" value="NZ_CP088022.1"/>
</dbReference>
<dbReference type="Proteomes" id="UP000692816">
    <property type="component" value="Unassembled WGS sequence"/>
</dbReference>
<name>A0A939RRE2_9BRAD</name>
<dbReference type="PANTHER" id="PTHR10000">
    <property type="entry name" value="PHOSPHOSERINE PHOSPHATASE"/>
    <property type="match status" value="1"/>
</dbReference>
<dbReference type="Gene3D" id="3.90.1200.10">
    <property type="match status" value="1"/>
</dbReference>